<dbReference type="Pfam" id="PF21323">
    <property type="entry name" value="KDM5_C-hel"/>
    <property type="match status" value="1"/>
</dbReference>
<dbReference type="SUPFAM" id="SSF46774">
    <property type="entry name" value="ARID-like"/>
    <property type="match status" value="1"/>
</dbReference>
<evidence type="ECO:0000256" key="5">
    <source>
        <dbReference type="ARBA" id="ARBA00022723"/>
    </source>
</evidence>
<feature type="domain" description="PHD-type" evidence="16">
    <location>
        <begin position="239"/>
        <end position="291"/>
    </location>
</feature>
<dbReference type="PANTHER" id="PTHR10694">
    <property type="entry name" value="LYSINE-SPECIFIC DEMETHYLASE"/>
    <property type="match status" value="1"/>
</dbReference>
<dbReference type="Proteomes" id="UP000316759">
    <property type="component" value="Unassembled WGS sequence"/>
</dbReference>
<dbReference type="InterPro" id="IPR011011">
    <property type="entry name" value="Znf_FYVE_PHD"/>
</dbReference>
<name>A0A504Y4G6_FASGI</name>
<keyword evidence="21" id="KW-1185">Reference proteome</keyword>
<evidence type="ECO:0000256" key="2">
    <source>
        <dbReference type="ARBA" id="ARBA00004123"/>
    </source>
</evidence>
<dbReference type="Pfam" id="PF02373">
    <property type="entry name" value="JmjC"/>
    <property type="match status" value="1"/>
</dbReference>
<evidence type="ECO:0000259" key="18">
    <source>
        <dbReference type="PROSITE" id="PS51183"/>
    </source>
</evidence>
<comment type="similarity">
    <text evidence="3">Belongs to the JARID1 histone demethylase family.</text>
</comment>
<keyword evidence="8" id="KW-0156">Chromatin regulator</keyword>
<dbReference type="CDD" id="cd15543">
    <property type="entry name" value="PHD_RSF1"/>
    <property type="match status" value="1"/>
</dbReference>
<dbReference type="PANTHER" id="PTHR10694:SF33">
    <property type="entry name" value="LYSINE-SPECIFIC DEMETHYLASE 5"/>
    <property type="match status" value="1"/>
</dbReference>
<dbReference type="InterPro" id="IPR048615">
    <property type="entry name" value="KDM5_C-hel"/>
</dbReference>
<comment type="cofactor">
    <cofactor evidence="1">
        <name>Fe(2+)</name>
        <dbReference type="ChEBI" id="CHEBI:29033"/>
    </cofactor>
</comment>
<comment type="catalytic activity">
    <reaction evidence="13">
        <text>N(6),N(6),N(6)-trimethyl-L-lysyl(4)-[histone H3] + 3 2-oxoglutarate + 3 O2 = L-lysyl(4)-[histone H3] + 3 formaldehyde + 3 succinate + 3 CO2</text>
        <dbReference type="Rhea" id="RHEA:60208"/>
        <dbReference type="Rhea" id="RHEA-COMP:15537"/>
        <dbReference type="Rhea" id="RHEA-COMP:15547"/>
        <dbReference type="ChEBI" id="CHEBI:15379"/>
        <dbReference type="ChEBI" id="CHEBI:16526"/>
        <dbReference type="ChEBI" id="CHEBI:16810"/>
        <dbReference type="ChEBI" id="CHEBI:16842"/>
        <dbReference type="ChEBI" id="CHEBI:29969"/>
        <dbReference type="ChEBI" id="CHEBI:30031"/>
        <dbReference type="ChEBI" id="CHEBI:61961"/>
        <dbReference type="EC" id="1.14.11.67"/>
    </reaction>
</comment>
<dbReference type="EMBL" id="SUNJ01014569">
    <property type="protein sequence ID" value="TPP56392.1"/>
    <property type="molecule type" value="Genomic_DNA"/>
</dbReference>
<evidence type="ECO:0000256" key="14">
    <source>
        <dbReference type="PROSITE-ProRule" id="PRU00146"/>
    </source>
</evidence>
<evidence type="ECO:0000259" key="19">
    <source>
        <dbReference type="PROSITE" id="PS51184"/>
    </source>
</evidence>
<evidence type="ECO:0000256" key="9">
    <source>
        <dbReference type="ARBA" id="ARBA00022964"/>
    </source>
</evidence>
<dbReference type="GO" id="GO:0008168">
    <property type="term" value="F:methyltransferase activity"/>
    <property type="evidence" value="ECO:0007669"/>
    <property type="project" value="UniProtKB-KW"/>
</dbReference>
<evidence type="ECO:0000256" key="12">
    <source>
        <dbReference type="ARBA" id="ARBA00023242"/>
    </source>
</evidence>
<dbReference type="InterPro" id="IPR019787">
    <property type="entry name" value="Znf_PHD-finger"/>
</dbReference>
<dbReference type="STRING" id="46835.A0A504Y4G6"/>
<evidence type="ECO:0000256" key="15">
    <source>
        <dbReference type="SAM" id="MobiDB-lite"/>
    </source>
</evidence>
<evidence type="ECO:0000256" key="6">
    <source>
        <dbReference type="ARBA" id="ARBA00022771"/>
    </source>
</evidence>
<evidence type="ECO:0000256" key="4">
    <source>
        <dbReference type="ARBA" id="ARBA00012902"/>
    </source>
</evidence>
<dbReference type="Pfam" id="PF00628">
    <property type="entry name" value="PHD"/>
    <property type="match status" value="1"/>
</dbReference>
<evidence type="ECO:0000256" key="13">
    <source>
        <dbReference type="ARBA" id="ARBA00048734"/>
    </source>
</evidence>
<dbReference type="Pfam" id="PF02375">
    <property type="entry name" value="JmjN"/>
    <property type="match status" value="1"/>
</dbReference>
<dbReference type="GO" id="GO:0000785">
    <property type="term" value="C:chromatin"/>
    <property type="evidence" value="ECO:0007669"/>
    <property type="project" value="TreeGrafter"/>
</dbReference>
<keyword evidence="20" id="KW-0489">Methyltransferase</keyword>
<dbReference type="InterPro" id="IPR001965">
    <property type="entry name" value="Znf_PHD"/>
</dbReference>
<evidence type="ECO:0000313" key="20">
    <source>
        <dbReference type="EMBL" id="TPP56392.1"/>
    </source>
</evidence>
<dbReference type="Gene3D" id="2.60.120.650">
    <property type="entry name" value="Cupin"/>
    <property type="match status" value="2"/>
</dbReference>
<dbReference type="Pfam" id="PF01388">
    <property type="entry name" value="ARID"/>
    <property type="match status" value="1"/>
</dbReference>
<keyword evidence="9" id="KW-0223">Dioxygenase</keyword>
<dbReference type="PROSITE" id="PS50016">
    <property type="entry name" value="ZF_PHD_2"/>
    <property type="match status" value="1"/>
</dbReference>
<dbReference type="GO" id="GO:0003677">
    <property type="term" value="F:DNA binding"/>
    <property type="evidence" value="ECO:0007669"/>
    <property type="project" value="InterPro"/>
</dbReference>
<comment type="subcellular location">
    <subcellularLocation>
        <location evidence="2">Nucleus</location>
    </subcellularLocation>
</comment>
<protein>
    <recommendedName>
        <fullName evidence="4">[histone H3]-trimethyl-L-lysine(4) demethylase</fullName>
        <ecNumber evidence="4">1.14.11.67</ecNumber>
    </recommendedName>
</protein>
<evidence type="ECO:0000313" key="21">
    <source>
        <dbReference type="Proteomes" id="UP000316759"/>
    </source>
</evidence>
<keyword evidence="11" id="KW-0408">Iron</keyword>
<dbReference type="GO" id="GO:0008270">
    <property type="term" value="F:zinc ion binding"/>
    <property type="evidence" value="ECO:0007669"/>
    <property type="project" value="UniProtKB-KW"/>
</dbReference>
<keyword evidence="20" id="KW-0808">Transferase</keyword>
<evidence type="ECO:0000256" key="1">
    <source>
        <dbReference type="ARBA" id="ARBA00001954"/>
    </source>
</evidence>
<keyword evidence="12" id="KW-0539">Nucleus</keyword>
<feature type="domain" description="ARID" evidence="17">
    <location>
        <begin position="78"/>
        <end position="167"/>
    </location>
</feature>
<dbReference type="InterPro" id="IPR003349">
    <property type="entry name" value="JmjN"/>
</dbReference>
<feature type="compositionally biased region" description="Basic and acidic residues" evidence="15">
    <location>
        <begin position="707"/>
        <end position="726"/>
    </location>
</feature>
<evidence type="ECO:0000256" key="8">
    <source>
        <dbReference type="ARBA" id="ARBA00022853"/>
    </source>
</evidence>
<dbReference type="PROSITE" id="PS51183">
    <property type="entry name" value="JMJN"/>
    <property type="match status" value="1"/>
</dbReference>
<dbReference type="GO" id="GO:0005634">
    <property type="term" value="C:nucleus"/>
    <property type="evidence" value="ECO:0007669"/>
    <property type="project" value="UniProtKB-SubCell"/>
</dbReference>
<evidence type="ECO:0000256" key="11">
    <source>
        <dbReference type="ARBA" id="ARBA00023004"/>
    </source>
</evidence>
<accession>A0A504Y4G6</accession>
<keyword evidence="5" id="KW-0479">Metal-binding</keyword>
<proteinExistence type="inferred from homology"/>
<evidence type="ECO:0000259" key="17">
    <source>
        <dbReference type="PROSITE" id="PS51011"/>
    </source>
</evidence>
<dbReference type="InterPro" id="IPR001606">
    <property type="entry name" value="ARID_dom"/>
</dbReference>
<dbReference type="PROSITE" id="PS51184">
    <property type="entry name" value="JMJC"/>
    <property type="match status" value="1"/>
</dbReference>
<evidence type="ECO:0000256" key="7">
    <source>
        <dbReference type="ARBA" id="ARBA00022833"/>
    </source>
</evidence>
<dbReference type="CDD" id="cd16100">
    <property type="entry name" value="ARID"/>
    <property type="match status" value="1"/>
</dbReference>
<dbReference type="SMART" id="SM00558">
    <property type="entry name" value="JmjC"/>
    <property type="match status" value="1"/>
</dbReference>
<dbReference type="OrthoDB" id="1678912at2759"/>
<feature type="domain" description="JmjC" evidence="19">
    <location>
        <begin position="391"/>
        <end position="557"/>
    </location>
</feature>
<dbReference type="SMART" id="SM00501">
    <property type="entry name" value="BRIGHT"/>
    <property type="match status" value="1"/>
</dbReference>
<evidence type="ECO:0000256" key="10">
    <source>
        <dbReference type="ARBA" id="ARBA00023002"/>
    </source>
</evidence>
<dbReference type="SMART" id="SM00545">
    <property type="entry name" value="JmjN"/>
    <property type="match status" value="1"/>
</dbReference>
<evidence type="ECO:0000259" key="16">
    <source>
        <dbReference type="PROSITE" id="PS50016"/>
    </source>
</evidence>
<dbReference type="InterPro" id="IPR003347">
    <property type="entry name" value="JmjC_dom"/>
</dbReference>
<dbReference type="SMART" id="SM01014">
    <property type="entry name" value="ARID"/>
    <property type="match status" value="1"/>
</dbReference>
<dbReference type="InterPro" id="IPR019786">
    <property type="entry name" value="Zinc_finger_PHD-type_CS"/>
</dbReference>
<dbReference type="PROSITE" id="PS51011">
    <property type="entry name" value="ARID"/>
    <property type="match status" value="1"/>
</dbReference>
<sequence>MDDGFTFVPPPEAPVFRPTEEEFRDPLEYLMKIRHIGTKTGICKIIPPKSWNPPFAVNMKEFSFTPRVQRLYELEAHSRIKLNFISRLYKFFRTQGGDKIRVPSIGGRFLDLYTLHKEVRSSGGYEKICIDHSWASVAEKLGYQSRHASSIKTNYEKLLLAFDNLLYSELSADKRSSERKTGSKRLRLLPCSDLEDIGTSTRRELRNLQFFGPGPKAAVPLLDTGRATASDRPDRHIDDYFCRVCDRGDDEDNLLVCDTDACQACYHTYCLKPPLRSVPKCQWKCPECIRSVCLQPPEPYGFPQSSKSYSLHEFGVMADEFKSKYFGKPCTEVSCAAVEHEFWRILQEYNDDVVVEYGADIHSSSKGSGFPTEARLPNLVGTAQQLEDAKMYAISPWNLNILPLLDRSVLRFIKGNIDGMKIPWCYVGMVFSSFCWHIEDHWSYSINFNHWGEPKTWYGVSRFHAEDFERAMRKHAPELFDQSPDLLHHITTNMNPNILQGEGVPIYRTDQHCGEFVVTFPRAYHAGFNQGFNFAEAVNICLPDWLPIGRECVEHYSEIKRHCVFSNDELLCTLAEVAIGRCRPEDILLVTNPYTPSKQRTSVARRGAQDLKSRLPPGCSTAGLDISAIAAVHQEFTILLTNERRLRDSVQAAGVKQMEKVRFDELPDDIRVCDVCLTTLFLSGVRCSCAAESPTQTKAQSTGVKRRTTDTAENSDHDSSFNDEDRPKSHMVCLKHVDQLCSSCAIASFTLKYHYTLEELEELETALAYRLKHFYAWRDRLASLLKSAETVDVKSKIERDPVTSSPSIIVKKESSDNMSDQASISEIWDTTITLNDLLEMLREGREAGYHTDDIFSEAESLVKRGNQLLVTCSSVIPWISAASETFDLDKTTNQLVRFQLRLPATFNVVTGSPTTASVVEGVKSTPSVSFVTLQHEMDLHNPRELDLTRLLESCKQLHPINLLQEPCVQSVKHFLDRLAEWRQVSWQTATGVCRLILTTSTRSLSMASAGGKRIEIDPVGDKMDKEEQAFVVISRTVDEFYSEFPRFASRIPEWNTLSLVRQALKWLCIFKRRQYNEHLIHSWTVPRLRHHVTCGETLLAQLTQISNSSTTKVLSKTTTTQSPHGQSPRVSNAVGCAAIVHSPVDSAIAPVTRLLRARMHTALGQLSQLVVQIDSLVGILTESLMAAGPISCAELSGVLDQLRSLKIEHLFQWSVPESIRAQAESLATEDNSDKVSVLSDFEEEQQSVNDASTSPVVSDNVQHLRELLSHHVESLLTASESHVPLQERPLLTDAETLLELGRLLSTPQTQADTVETDSFDQNVIKLEQLICETHQACDRILQAFGGQGGSETAIVLQNLLPNSLSTAESEQTIRDYTEAYSKGPSVAMASYEDILCCRRASVIGLIEATLNENALCPKCSTRFGSEHGQTGNITRDCPFCPLLSRPRIVVPEGTSRSLLDLWSPNKPATYGLLCTPEVIALHLQYSAMTKWMDELVLLLRPTSQLIDRKCMPLDSVQLSALPQPVRSVLECAAGAPSAASDSTLTTTYDDTVRDIVRQLQITMAVGLLFNGELDTVLSLITRLVSSLLSPTT</sequence>
<keyword evidence="7" id="KW-0862">Zinc</keyword>
<dbReference type="SUPFAM" id="SSF57903">
    <property type="entry name" value="FYVE/PHD zinc finger"/>
    <property type="match status" value="1"/>
</dbReference>
<feature type="domain" description="JmjN" evidence="18">
    <location>
        <begin position="13"/>
        <end position="54"/>
    </location>
</feature>
<dbReference type="GO" id="GO:0006355">
    <property type="term" value="P:regulation of DNA-templated transcription"/>
    <property type="evidence" value="ECO:0007669"/>
    <property type="project" value="TreeGrafter"/>
</dbReference>
<dbReference type="SUPFAM" id="SSF51197">
    <property type="entry name" value="Clavaminate synthase-like"/>
    <property type="match status" value="1"/>
</dbReference>
<keyword evidence="10" id="KW-0560">Oxidoreductase</keyword>
<dbReference type="Pfam" id="PF02928">
    <property type="entry name" value="zf-C5HC2"/>
    <property type="match status" value="1"/>
</dbReference>
<dbReference type="PROSITE" id="PS01359">
    <property type="entry name" value="ZF_PHD_1"/>
    <property type="match status" value="1"/>
</dbReference>
<feature type="region of interest" description="Disordered" evidence="15">
    <location>
        <begin position="698"/>
        <end position="726"/>
    </location>
</feature>
<dbReference type="GO" id="GO:0032259">
    <property type="term" value="P:methylation"/>
    <property type="evidence" value="ECO:0007669"/>
    <property type="project" value="UniProtKB-KW"/>
</dbReference>
<dbReference type="InterPro" id="IPR004198">
    <property type="entry name" value="Znf_C5HC2"/>
</dbReference>
<reference evidence="20 21" key="1">
    <citation type="submission" date="2019-04" db="EMBL/GenBank/DDBJ databases">
        <title>Annotation for the trematode Fasciola gigantica.</title>
        <authorList>
            <person name="Choi Y.-J."/>
        </authorList>
    </citation>
    <scope>NUCLEOTIDE SEQUENCE [LARGE SCALE GENOMIC DNA]</scope>
    <source>
        <strain evidence="20">Uganda_cow_1</strain>
    </source>
</reference>
<evidence type="ECO:0000256" key="3">
    <source>
        <dbReference type="ARBA" id="ARBA00006801"/>
    </source>
</evidence>
<comment type="caution">
    <text evidence="20">The sequence shown here is derived from an EMBL/GenBank/DDBJ whole genome shotgun (WGS) entry which is preliminary data.</text>
</comment>
<dbReference type="EC" id="1.14.11.67" evidence="4"/>
<dbReference type="GO" id="GO:0034647">
    <property type="term" value="F:histone H3K4me/H3K4me2/H3K4me3 demethylase activity"/>
    <property type="evidence" value="ECO:0007669"/>
    <property type="project" value="UniProtKB-EC"/>
</dbReference>
<dbReference type="InterPro" id="IPR036431">
    <property type="entry name" value="ARID_dom_sf"/>
</dbReference>
<keyword evidence="6 14" id="KW-0863">Zinc-finger</keyword>
<organism evidence="20 21">
    <name type="scientific">Fasciola gigantica</name>
    <name type="common">Giant liver fluke</name>
    <dbReference type="NCBI Taxonomy" id="46835"/>
    <lineage>
        <taxon>Eukaryota</taxon>
        <taxon>Metazoa</taxon>
        <taxon>Spiralia</taxon>
        <taxon>Lophotrochozoa</taxon>
        <taxon>Platyhelminthes</taxon>
        <taxon>Trematoda</taxon>
        <taxon>Digenea</taxon>
        <taxon>Plagiorchiida</taxon>
        <taxon>Echinostomata</taxon>
        <taxon>Echinostomatoidea</taxon>
        <taxon>Fasciolidae</taxon>
        <taxon>Fasciola</taxon>
    </lineage>
</organism>
<gene>
    <name evidence="20" type="ORF">FGIG_03610</name>
</gene>
<dbReference type="SMART" id="SM00249">
    <property type="entry name" value="PHD"/>
    <property type="match status" value="1"/>
</dbReference>